<evidence type="ECO:0000256" key="6">
    <source>
        <dbReference type="SAM" id="Phobius"/>
    </source>
</evidence>
<feature type="transmembrane region" description="Helical" evidence="6">
    <location>
        <begin position="12"/>
        <end position="34"/>
    </location>
</feature>
<feature type="transmembrane region" description="Helical" evidence="6">
    <location>
        <begin position="312"/>
        <end position="338"/>
    </location>
</feature>
<feature type="transmembrane region" description="Helical" evidence="6">
    <location>
        <begin position="220"/>
        <end position="239"/>
    </location>
</feature>
<feature type="transmembrane region" description="Helical" evidence="6">
    <location>
        <begin position="753"/>
        <end position="777"/>
    </location>
</feature>
<keyword evidence="9" id="KW-1185">Reference proteome</keyword>
<organism evidence="8 9">
    <name type="scientific">Solimonas aquatica</name>
    <dbReference type="NCBI Taxonomy" id="489703"/>
    <lineage>
        <taxon>Bacteria</taxon>
        <taxon>Pseudomonadati</taxon>
        <taxon>Pseudomonadota</taxon>
        <taxon>Gammaproteobacteria</taxon>
        <taxon>Nevskiales</taxon>
        <taxon>Nevskiaceae</taxon>
        <taxon>Solimonas</taxon>
    </lineage>
</organism>
<reference evidence="8 9" key="1">
    <citation type="submission" date="2016-10" db="EMBL/GenBank/DDBJ databases">
        <authorList>
            <person name="de Groot N.N."/>
        </authorList>
    </citation>
    <scope>NUCLEOTIDE SEQUENCE [LARGE SCALE GENOMIC DNA]</scope>
    <source>
        <strain evidence="8 9">DSM 25927</strain>
    </source>
</reference>
<dbReference type="EMBL" id="FOFS01000001">
    <property type="protein sequence ID" value="SEP71338.1"/>
    <property type="molecule type" value="Genomic_DNA"/>
</dbReference>
<keyword evidence="4 6" id="KW-1133">Transmembrane helix</keyword>
<dbReference type="STRING" id="489703.SAMN04488038_101264"/>
<accession>A0A1H9A5R9</accession>
<dbReference type="SUPFAM" id="SSF82866">
    <property type="entry name" value="Multidrug efflux transporter AcrB transmembrane domain"/>
    <property type="match status" value="2"/>
</dbReference>
<protein>
    <recommendedName>
        <fullName evidence="7">Membrane transport protein MMPL domain-containing protein</fullName>
    </recommendedName>
</protein>
<evidence type="ECO:0000313" key="9">
    <source>
        <dbReference type="Proteomes" id="UP000199233"/>
    </source>
</evidence>
<feature type="domain" description="Membrane transport protein MMPL" evidence="7">
    <location>
        <begin position="151"/>
        <end position="283"/>
    </location>
</feature>
<dbReference type="Pfam" id="PF03176">
    <property type="entry name" value="MMPL"/>
    <property type="match status" value="2"/>
</dbReference>
<dbReference type="RefSeq" id="WP_093280955.1">
    <property type="nucleotide sequence ID" value="NZ_FOFS01000001.1"/>
</dbReference>
<dbReference type="PANTHER" id="PTHR33406:SF10">
    <property type="entry name" value="SSD DOMAIN-CONTAINING PROTEIN"/>
    <property type="match status" value="1"/>
</dbReference>
<dbReference type="InterPro" id="IPR004869">
    <property type="entry name" value="MMPL_dom"/>
</dbReference>
<feature type="domain" description="Membrane transport protein MMPL" evidence="7">
    <location>
        <begin position="569"/>
        <end position="775"/>
    </location>
</feature>
<evidence type="ECO:0000256" key="4">
    <source>
        <dbReference type="ARBA" id="ARBA00022989"/>
    </source>
</evidence>
<dbReference type="OrthoDB" id="9803781at2"/>
<comment type="subcellular location">
    <subcellularLocation>
        <location evidence="1">Cell membrane</location>
        <topology evidence="1">Multi-pass membrane protein</topology>
    </subcellularLocation>
</comment>
<dbReference type="AlphaFoldDB" id="A0A1H9A5R9"/>
<evidence type="ECO:0000256" key="5">
    <source>
        <dbReference type="ARBA" id="ARBA00023136"/>
    </source>
</evidence>
<feature type="transmembrane region" description="Helical" evidence="6">
    <location>
        <begin position="272"/>
        <end position="291"/>
    </location>
</feature>
<feature type="transmembrane region" description="Helical" evidence="6">
    <location>
        <begin position="724"/>
        <end position="741"/>
    </location>
</feature>
<feature type="transmembrane region" description="Helical" evidence="6">
    <location>
        <begin position="675"/>
        <end position="696"/>
    </location>
</feature>
<feature type="transmembrane region" description="Helical" evidence="6">
    <location>
        <begin position="408"/>
        <end position="427"/>
    </location>
</feature>
<gene>
    <name evidence="8" type="ORF">SAMN04488038_101264</name>
</gene>
<dbReference type="InterPro" id="IPR050545">
    <property type="entry name" value="Mycobact_MmpL"/>
</dbReference>
<feature type="transmembrane region" description="Helical" evidence="6">
    <location>
        <begin position="246"/>
        <end position="266"/>
    </location>
</feature>
<feature type="transmembrane region" description="Helical" evidence="6">
    <location>
        <begin position="350"/>
        <end position="372"/>
    </location>
</feature>
<dbReference type="Proteomes" id="UP000199233">
    <property type="component" value="Unassembled WGS sequence"/>
</dbReference>
<proteinExistence type="predicted"/>
<evidence type="ECO:0000256" key="3">
    <source>
        <dbReference type="ARBA" id="ARBA00022692"/>
    </source>
</evidence>
<dbReference type="PANTHER" id="PTHR33406">
    <property type="entry name" value="MEMBRANE PROTEIN MJ1562-RELATED"/>
    <property type="match status" value="1"/>
</dbReference>
<keyword evidence="3 6" id="KW-0812">Transmembrane</keyword>
<evidence type="ECO:0000313" key="8">
    <source>
        <dbReference type="EMBL" id="SEP71338.1"/>
    </source>
</evidence>
<sequence length="812" mass="89451">MKAAINRFSAWVVNHAMIMWVIMAAFTLFFAIGLRTVDIRTVFSDLLPKDDPYVKVFSDHPNFGNPLTMTVMVKRKDGKIYNSETLKKIWNLTRDIDLAPGVDHDTIISITTEKARYAEATPLGVNMQPVMGDRVPTTPEELEDLRRRIEQSPNAKTFLVSRDESAAVIQATFLESKVDWGKAFAFVQNLVEKARDKDHEVYLAGQPALIGWVYKLRAQIGWIFIATFCALTVVLALYMRNFGGTVTPVICSVVAGIWGFGLAGWIRSPIEPLLLVVPVLLVARTFSHCVQYSERYYEILAHVRNKKKAVEICMSVMMVPSVFGIITDFLGITLIAMAPIPAMERFALFAGWWAIAIIPNGVILISLLLLALPTPKNIDKLVGQDTGLHGAIRNWLLALAKITYGKPAFLTAGFFAVLAVAATYLAIQIKIGNPVEGSNVLFPDSEYNMAVKAINRNFPGVNTLEIVIEAKPGAGQKWRVARSEEASFVRTKLQALIESSEHPPRATLSFTDYMMEGNRLFSGGSPKWLPLDPDPQAVNAAGTSVTMGSNPKNFANVSDYAFQNSTVSLWYADNKQETVDNALATAKKAVDAVGVDHKDFTVRLGTGLIALQQSMNNVTERFHYRILGALSLVIVILASLVYRSVIGGLLLIIPVLLSNFLLFAAMNIVGVGLDINSLMVAAVAVGVGIDYDIYLLSRICEEYHAHDGDWKRTIAASLSTTGKAILFTATVVLVGLTPWYFMSDLKFMSDMSILLLILVTINMIMALVVLPLLVWFIKPKFATRTDLIVGESYDLSDFTAKGSEIDSMMAKV</sequence>
<feature type="transmembrane region" description="Helical" evidence="6">
    <location>
        <begin position="649"/>
        <end position="669"/>
    </location>
</feature>
<name>A0A1H9A5R9_9GAMM</name>
<dbReference type="GO" id="GO:0005886">
    <property type="term" value="C:plasma membrane"/>
    <property type="evidence" value="ECO:0007669"/>
    <property type="project" value="UniProtKB-SubCell"/>
</dbReference>
<feature type="transmembrane region" description="Helical" evidence="6">
    <location>
        <begin position="622"/>
        <end position="642"/>
    </location>
</feature>
<evidence type="ECO:0000259" key="7">
    <source>
        <dbReference type="Pfam" id="PF03176"/>
    </source>
</evidence>
<evidence type="ECO:0000256" key="1">
    <source>
        <dbReference type="ARBA" id="ARBA00004651"/>
    </source>
</evidence>
<keyword evidence="5 6" id="KW-0472">Membrane</keyword>
<keyword evidence="2" id="KW-1003">Cell membrane</keyword>
<dbReference type="Gene3D" id="1.20.1640.10">
    <property type="entry name" value="Multidrug efflux transporter AcrB transmembrane domain"/>
    <property type="match status" value="2"/>
</dbReference>
<evidence type="ECO:0000256" key="2">
    <source>
        <dbReference type="ARBA" id="ARBA00022475"/>
    </source>
</evidence>